<dbReference type="SUPFAM" id="SSF53067">
    <property type="entry name" value="Actin-like ATPase domain"/>
    <property type="match status" value="1"/>
</dbReference>
<keyword evidence="7" id="KW-1185">Reference proteome</keyword>
<evidence type="ECO:0000256" key="5">
    <source>
        <dbReference type="SAM" id="Phobius"/>
    </source>
</evidence>
<feature type="region of interest" description="Disordered" evidence="4">
    <location>
        <begin position="418"/>
        <end position="534"/>
    </location>
</feature>
<evidence type="ECO:0000313" key="7">
    <source>
        <dbReference type="Proteomes" id="UP000077143"/>
    </source>
</evidence>
<protein>
    <recommendedName>
        <fullName evidence="8">Molecular chaperone</fullName>
    </recommendedName>
</protein>
<evidence type="ECO:0000256" key="1">
    <source>
        <dbReference type="ARBA" id="ARBA00022741"/>
    </source>
</evidence>
<name>A0A172UV14_9MYCO</name>
<proteinExistence type="predicted"/>
<dbReference type="InterPro" id="IPR043129">
    <property type="entry name" value="ATPase_NBD"/>
</dbReference>
<keyword evidence="5" id="KW-1133">Transmembrane helix</keyword>
<keyword evidence="5" id="KW-0472">Membrane</keyword>
<dbReference type="Pfam" id="PF00012">
    <property type="entry name" value="HSP70"/>
    <property type="match status" value="1"/>
</dbReference>
<sequence>MGLSIGATNLTAVAVGRTSLTRPAQVGVPGRELTDFVDRVGDPVAILAPDGSSHRPETLLVEALRAMLPGVGGASQLGVTHPVHWRPAAIDALRAALATAPELAGAALVDDASAAATALADHPGLPTRGAIAVCDFGGSGTSITFVDAANGYRPIGPVVRHLELSGAMVDQALLRRVLADLPDSATGAAGTSALGSLSRLRDQCRAAKERLSDVVATALQVDLPTHRAEVRLTRDELDAQLRAPLAEFVLVLRDAMQRNAIRPGDLAAVASAGGGARIPVITTTLSEHLGIPVITAPYPALSAAIGGGLTAVARAGGDAVTAVATAAPVLAAPAVPASSPPQLAWSQDTGAIAEPVPYAGPVHDPRPEVRFSADDASESVAAVFVPWYRRPHVLLGLGAAVVLAAAVTAVVLLQHADDTPAPNLDSTSTTAVPASPETSAPAPAPQTPAQTGTVAPPPPATQAPQPASEAPPPATQAPEPASEAPAPSSTEAPPPPPQTQTPPPAIPTIPTIPPIPTIPGLPPFIPQPGQLVSP</sequence>
<accession>A0A172UV14</accession>
<dbReference type="PANTHER" id="PTHR42749">
    <property type="entry name" value="CELL SHAPE-DETERMINING PROTEIN MREB"/>
    <property type="match status" value="1"/>
</dbReference>
<dbReference type="GO" id="GO:0005524">
    <property type="term" value="F:ATP binding"/>
    <property type="evidence" value="ECO:0007669"/>
    <property type="project" value="UniProtKB-KW"/>
</dbReference>
<evidence type="ECO:0008006" key="8">
    <source>
        <dbReference type="Google" id="ProtNLM"/>
    </source>
</evidence>
<dbReference type="GO" id="GO:0140662">
    <property type="term" value="F:ATP-dependent protein folding chaperone"/>
    <property type="evidence" value="ECO:0007669"/>
    <property type="project" value="InterPro"/>
</dbReference>
<organism evidence="6 7">
    <name type="scientific">Mycobacterium adipatum</name>
    <dbReference type="NCBI Taxonomy" id="1682113"/>
    <lineage>
        <taxon>Bacteria</taxon>
        <taxon>Bacillati</taxon>
        <taxon>Actinomycetota</taxon>
        <taxon>Actinomycetes</taxon>
        <taxon>Mycobacteriales</taxon>
        <taxon>Mycobacteriaceae</taxon>
        <taxon>Mycobacterium</taxon>
    </lineage>
</organism>
<gene>
    <name evidence="6" type="ORF">A7U43_13040</name>
</gene>
<feature type="compositionally biased region" description="Pro residues" evidence="4">
    <location>
        <begin position="492"/>
        <end position="526"/>
    </location>
</feature>
<keyword evidence="3" id="KW-0143">Chaperone</keyword>
<dbReference type="InterPro" id="IPR013126">
    <property type="entry name" value="Hsp_70_fam"/>
</dbReference>
<evidence type="ECO:0000256" key="4">
    <source>
        <dbReference type="SAM" id="MobiDB-lite"/>
    </source>
</evidence>
<evidence type="ECO:0000256" key="2">
    <source>
        <dbReference type="ARBA" id="ARBA00022840"/>
    </source>
</evidence>
<keyword evidence="2" id="KW-0067">ATP-binding</keyword>
<evidence type="ECO:0000256" key="3">
    <source>
        <dbReference type="ARBA" id="ARBA00023186"/>
    </source>
</evidence>
<dbReference type="STRING" id="1682113.A7U43_13040"/>
<dbReference type="PANTHER" id="PTHR42749:SF1">
    <property type="entry name" value="CELL SHAPE-DETERMINING PROTEIN MREB"/>
    <property type="match status" value="1"/>
</dbReference>
<dbReference type="EMBL" id="CP015596">
    <property type="protein sequence ID" value="ANE82875.1"/>
    <property type="molecule type" value="Genomic_DNA"/>
</dbReference>
<feature type="compositionally biased region" description="Low complexity" evidence="4">
    <location>
        <begin position="426"/>
        <end position="454"/>
    </location>
</feature>
<dbReference type="KEGG" id="madi:A7U43_13040"/>
<reference evidence="6 7" key="1">
    <citation type="submission" date="2016-05" db="EMBL/GenBank/DDBJ databases">
        <title>Complete genome sequence of a phthalic acid esters degrading Mycobacterium sp. YC-RL4.</title>
        <authorList>
            <person name="Ren L."/>
            <person name="Fan S."/>
            <person name="Ruth N."/>
            <person name="Jia Y."/>
            <person name="Wang J."/>
            <person name="Qiao C."/>
        </authorList>
    </citation>
    <scope>NUCLEOTIDE SEQUENCE [LARGE SCALE GENOMIC DNA]</scope>
    <source>
        <strain evidence="6 7">YC-RL4</strain>
    </source>
</reference>
<feature type="transmembrane region" description="Helical" evidence="5">
    <location>
        <begin position="393"/>
        <end position="413"/>
    </location>
</feature>
<feature type="compositionally biased region" description="Low complexity" evidence="4">
    <location>
        <begin position="476"/>
        <end position="491"/>
    </location>
</feature>
<dbReference type="Gene3D" id="3.30.420.40">
    <property type="match status" value="2"/>
</dbReference>
<keyword evidence="5" id="KW-0812">Transmembrane</keyword>
<evidence type="ECO:0000313" key="6">
    <source>
        <dbReference type="EMBL" id="ANE82875.1"/>
    </source>
</evidence>
<dbReference type="AlphaFoldDB" id="A0A172UV14"/>
<dbReference type="Gene3D" id="3.90.640.10">
    <property type="entry name" value="Actin, Chain A, domain 4"/>
    <property type="match status" value="1"/>
</dbReference>
<dbReference type="Proteomes" id="UP000077143">
    <property type="component" value="Chromosome"/>
</dbReference>
<keyword evidence="1" id="KW-0547">Nucleotide-binding</keyword>